<keyword evidence="3" id="KW-0949">S-adenosyl-L-methionine</keyword>
<proteinExistence type="predicted"/>
<accession>A0A0D2WKK1</accession>
<dbReference type="InterPro" id="IPR036464">
    <property type="entry name" value="Rubisco_LSMT_subst-bd_sf"/>
</dbReference>
<dbReference type="InterPro" id="IPR046341">
    <property type="entry name" value="SET_dom_sf"/>
</dbReference>
<reference evidence="7" key="1">
    <citation type="submission" date="2011-02" db="EMBL/GenBank/DDBJ databases">
        <title>The Genome Sequence of Capsaspora owczarzaki ATCC 30864.</title>
        <authorList>
            <person name="Russ C."/>
            <person name="Cuomo C."/>
            <person name="Burger G."/>
            <person name="Gray M.W."/>
            <person name="Holland P.W.H."/>
            <person name="King N."/>
            <person name="Lang F.B.F."/>
            <person name="Roger A.J."/>
            <person name="Ruiz-Trillo I."/>
            <person name="Young S.K."/>
            <person name="Zeng Q."/>
            <person name="Gargeya S."/>
            <person name="Alvarado L."/>
            <person name="Berlin A."/>
            <person name="Chapman S.B."/>
            <person name="Chen Z."/>
            <person name="Freedman E."/>
            <person name="Gellesch M."/>
            <person name="Goldberg J."/>
            <person name="Griggs A."/>
            <person name="Gujja S."/>
            <person name="Heilman E."/>
            <person name="Heiman D."/>
            <person name="Howarth C."/>
            <person name="Mehta T."/>
            <person name="Neiman D."/>
            <person name="Pearson M."/>
            <person name="Roberts A."/>
            <person name="Saif S."/>
            <person name="Shea T."/>
            <person name="Shenoy N."/>
            <person name="Sisk P."/>
            <person name="Stolte C."/>
            <person name="Sykes S."/>
            <person name="White J."/>
            <person name="Yandava C."/>
            <person name="Haas B."/>
            <person name="Nusbaum C."/>
            <person name="Birren B."/>
        </authorList>
    </citation>
    <scope>NUCLEOTIDE SEQUENCE</scope>
    <source>
        <strain evidence="7">ATCC 30864</strain>
    </source>
</reference>
<evidence type="ECO:0000259" key="5">
    <source>
        <dbReference type="Pfam" id="PF09273"/>
    </source>
</evidence>
<dbReference type="InterPro" id="IPR015353">
    <property type="entry name" value="Rubisco_LSMT_subst-bd"/>
</dbReference>
<evidence type="ECO:0000256" key="2">
    <source>
        <dbReference type="ARBA" id="ARBA00022679"/>
    </source>
</evidence>
<keyword evidence="1" id="KW-0489">Methyltransferase</keyword>
<feature type="domain" description="Rubisco LSMT substrate-binding" evidence="5">
    <location>
        <begin position="357"/>
        <end position="492"/>
    </location>
</feature>
<protein>
    <recommendedName>
        <fullName evidence="5">Rubisco LSMT substrate-binding domain-containing protein</fullName>
    </recommendedName>
</protein>
<dbReference type="RefSeq" id="XP_011270175.1">
    <property type="nucleotide sequence ID" value="XM_011271873.1"/>
</dbReference>
<dbReference type="STRING" id="595528.A0A0D2WKK1"/>
<feature type="chain" id="PRO_5002254531" description="Rubisco LSMT substrate-binding domain-containing protein" evidence="4">
    <location>
        <begin position="25"/>
        <end position="533"/>
    </location>
</feature>
<dbReference type="InterPro" id="IPR050600">
    <property type="entry name" value="SETD3_SETD6_MTase"/>
</dbReference>
<evidence type="ECO:0000256" key="3">
    <source>
        <dbReference type="ARBA" id="ARBA00022691"/>
    </source>
</evidence>
<name>A0A0D2WKK1_CAPO3</name>
<sequence length="533" mass="60221">MRGSRLQCIVIAAAVCSLTALAAAASAVVGLEYTEANNDLDTGDLTTTDALAQQQSVPPLMQDALDEFLQWASEEGIEVGESDAGAKTLELRLHPTMGLSIFASQAIEASTTTPLLSVPLSTFFARFTLLDSPMMAALAVRPVAREEAKLSLLFLYEYFDPDSFWQPWFQLFPRELDCAGFWDDLLLMELDNTSIRDAIRQLEALIEYEYDQLDLPALRLRFPDSFVADRFSYDDFKWAFMVLASRGLTMSVNNAPCTVMIPFVDFFNHNGAKSIAFSYTRRAGDASDVSSGNYDDSVENLNCAVISGNETFLPGEQMFLNYKAHSNEVLLLHYGFALPHNEHDTFLVRLHFDREKTNDPLMDLREHLLELRGIQENHPFLLRWHGDIIDPDILFALRVMIATKDQLDFLLEEGIASNSPFSVDSELVATVLLQRSLERNQAKFATTIESDEFAEQRVLRRLEETEPESPAMRGLIRELHAIRYRMGQKRLLAFALAQLAQLQAELDLNRITLDATYPFQRFQQSLHEQDSSS</sequence>
<dbReference type="AlphaFoldDB" id="A0A0D2WKK1"/>
<dbReference type="InParanoid" id="A0A0D2WKK1"/>
<dbReference type="PhylomeDB" id="A0A0D2WKK1"/>
<dbReference type="SUPFAM" id="SSF82199">
    <property type="entry name" value="SET domain"/>
    <property type="match status" value="1"/>
</dbReference>
<evidence type="ECO:0000313" key="6">
    <source>
        <dbReference type="EMBL" id="KJE90830.1"/>
    </source>
</evidence>
<dbReference type="GO" id="GO:0016279">
    <property type="term" value="F:protein-lysine N-methyltransferase activity"/>
    <property type="evidence" value="ECO:0007669"/>
    <property type="project" value="TreeGrafter"/>
</dbReference>
<dbReference type="OrthoDB" id="441812at2759"/>
<dbReference type="Gene3D" id="3.90.1420.10">
    <property type="entry name" value="Rubisco LSMT, substrate-binding domain"/>
    <property type="match status" value="1"/>
</dbReference>
<dbReference type="CDD" id="cd10527">
    <property type="entry name" value="SET_LSMT"/>
    <property type="match status" value="1"/>
</dbReference>
<gene>
    <name evidence="6" type="ORF">CAOG_008575</name>
</gene>
<dbReference type="SUPFAM" id="SSF81822">
    <property type="entry name" value="RuBisCo LSMT C-terminal, substrate-binding domain"/>
    <property type="match status" value="1"/>
</dbReference>
<dbReference type="GO" id="GO:0032259">
    <property type="term" value="P:methylation"/>
    <property type="evidence" value="ECO:0007669"/>
    <property type="project" value="UniProtKB-KW"/>
</dbReference>
<dbReference type="Gene3D" id="3.90.1410.10">
    <property type="entry name" value="set domain protein methyltransferase, domain 1"/>
    <property type="match status" value="1"/>
</dbReference>
<keyword evidence="4" id="KW-0732">Signal</keyword>
<evidence type="ECO:0000256" key="4">
    <source>
        <dbReference type="SAM" id="SignalP"/>
    </source>
</evidence>
<dbReference type="eggNOG" id="KOG1337">
    <property type="taxonomic scope" value="Eukaryota"/>
</dbReference>
<dbReference type="PANTHER" id="PTHR13271">
    <property type="entry name" value="UNCHARACTERIZED PUTATIVE METHYLTRANSFERASE"/>
    <property type="match status" value="1"/>
</dbReference>
<keyword evidence="2" id="KW-0808">Transferase</keyword>
<dbReference type="Pfam" id="PF09273">
    <property type="entry name" value="Rubis-subs-bind"/>
    <property type="match status" value="1"/>
</dbReference>
<evidence type="ECO:0000256" key="1">
    <source>
        <dbReference type="ARBA" id="ARBA00022603"/>
    </source>
</evidence>
<organism evidence="6 7">
    <name type="scientific">Capsaspora owczarzaki (strain ATCC 30864)</name>
    <dbReference type="NCBI Taxonomy" id="595528"/>
    <lineage>
        <taxon>Eukaryota</taxon>
        <taxon>Filasterea</taxon>
        <taxon>Capsaspora</taxon>
    </lineage>
</organism>
<dbReference type="EMBL" id="KE346362">
    <property type="protein sequence ID" value="KJE90830.1"/>
    <property type="molecule type" value="Genomic_DNA"/>
</dbReference>
<keyword evidence="7" id="KW-1185">Reference proteome</keyword>
<evidence type="ECO:0000313" key="7">
    <source>
        <dbReference type="Proteomes" id="UP000008743"/>
    </source>
</evidence>
<feature type="signal peptide" evidence="4">
    <location>
        <begin position="1"/>
        <end position="24"/>
    </location>
</feature>
<dbReference type="Proteomes" id="UP000008743">
    <property type="component" value="Unassembled WGS sequence"/>
</dbReference>